<comment type="caution">
    <text evidence="2">The sequence shown here is derived from an EMBL/GenBank/DDBJ whole genome shotgun (WGS) entry which is preliminary data.</text>
</comment>
<dbReference type="EMBL" id="JBHSGS010000066">
    <property type="protein sequence ID" value="MFC4720650.1"/>
    <property type="molecule type" value="Genomic_DNA"/>
</dbReference>
<evidence type="ECO:0000256" key="1">
    <source>
        <dbReference type="SAM" id="MobiDB-lite"/>
    </source>
</evidence>
<gene>
    <name evidence="2" type="ORF">ACFO5I_13045</name>
</gene>
<evidence type="ECO:0000313" key="3">
    <source>
        <dbReference type="Proteomes" id="UP001595969"/>
    </source>
</evidence>
<dbReference type="Proteomes" id="UP001595969">
    <property type="component" value="Unassembled WGS sequence"/>
</dbReference>
<proteinExistence type="predicted"/>
<dbReference type="RefSeq" id="WP_204654981.1">
    <property type="nucleotide sequence ID" value="NZ_JAFBFD010000048.1"/>
</dbReference>
<accession>A0ABV9N0V6</accession>
<organism evidence="2 3">
    <name type="scientific">Enterococcus lemanii</name>
    <dbReference type="NCBI Taxonomy" id="1159752"/>
    <lineage>
        <taxon>Bacteria</taxon>
        <taxon>Bacillati</taxon>
        <taxon>Bacillota</taxon>
        <taxon>Bacilli</taxon>
        <taxon>Lactobacillales</taxon>
        <taxon>Enterococcaceae</taxon>
        <taxon>Enterococcus</taxon>
    </lineage>
</organism>
<reference evidence="3" key="1">
    <citation type="journal article" date="2019" name="Int. J. Syst. Evol. Microbiol.">
        <title>The Global Catalogue of Microorganisms (GCM) 10K type strain sequencing project: providing services to taxonomists for standard genome sequencing and annotation.</title>
        <authorList>
            <consortium name="The Broad Institute Genomics Platform"/>
            <consortium name="The Broad Institute Genome Sequencing Center for Infectious Disease"/>
            <person name="Wu L."/>
            <person name="Ma J."/>
        </authorList>
    </citation>
    <scope>NUCLEOTIDE SEQUENCE [LARGE SCALE GENOMIC DNA]</scope>
    <source>
        <strain evidence="3">CGMCC 1.19032</strain>
    </source>
</reference>
<keyword evidence="3" id="KW-1185">Reference proteome</keyword>
<feature type="compositionally biased region" description="Polar residues" evidence="1">
    <location>
        <begin position="59"/>
        <end position="70"/>
    </location>
</feature>
<feature type="region of interest" description="Disordered" evidence="1">
    <location>
        <begin position="59"/>
        <end position="88"/>
    </location>
</feature>
<name>A0ABV9N0V6_9ENTE</name>
<sequence length="88" mass="9751">MFLNKKEKIDTKEIRLGIITKASLLSAPAKRKVGKRGITACLTNAKRLKAVFFQFKKTTANPNNQPTASKKISDKPNKKSQHGLIRGS</sequence>
<evidence type="ECO:0000313" key="2">
    <source>
        <dbReference type="EMBL" id="MFC4720650.1"/>
    </source>
</evidence>
<protein>
    <submittedName>
        <fullName evidence="2">Uncharacterized protein</fullName>
    </submittedName>
</protein>